<dbReference type="KEGG" id="ccal:108624144"/>
<reference evidence="5" key="1">
    <citation type="submission" date="2025-08" db="UniProtKB">
        <authorList>
            <consortium name="RefSeq"/>
        </authorList>
    </citation>
    <scope>IDENTIFICATION</scope>
    <source>
        <tissue evidence="5">Whole body</tissue>
    </source>
</reference>
<feature type="compositionally biased region" description="Acidic residues" evidence="2">
    <location>
        <begin position="484"/>
        <end position="496"/>
    </location>
</feature>
<dbReference type="InterPro" id="IPR016024">
    <property type="entry name" value="ARM-type_fold"/>
</dbReference>
<feature type="compositionally biased region" description="Polar residues" evidence="2">
    <location>
        <begin position="546"/>
        <end position="560"/>
    </location>
</feature>
<feature type="compositionally biased region" description="Polar residues" evidence="2">
    <location>
        <begin position="569"/>
        <end position="578"/>
    </location>
</feature>
<evidence type="ECO:0000313" key="5">
    <source>
        <dbReference type="RefSeq" id="XP_017878727.1"/>
    </source>
</evidence>
<dbReference type="InterPro" id="IPR011989">
    <property type="entry name" value="ARM-like"/>
</dbReference>
<feature type="compositionally biased region" description="Acidic residues" evidence="2">
    <location>
        <begin position="466"/>
        <end position="476"/>
    </location>
</feature>
<dbReference type="InterPro" id="IPR022771">
    <property type="entry name" value="WAPL_C"/>
</dbReference>
<organism evidence="4 5">
    <name type="scientific">Ceratina calcarata</name>
    <dbReference type="NCBI Taxonomy" id="156304"/>
    <lineage>
        <taxon>Eukaryota</taxon>
        <taxon>Metazoa</taxon>
        <taxon>Ecdysozoa</taxon>
        <taxon>Arthropoda</taxon>
        <taxon>Hexapoda</taxon>
        <taxon>Insecta</taxon>
        <taxon>Pterygota</taxon>
        <taxon>Neoptera</taxon>
        <taxon>Endopterygota</taxon>
        <taxon>Hymenoptera</taxon>
        <taxon>Apocrita</taxon>
        <taxon>Aculeata</taxon>
        <taxon>Apoidea</taxon>
        <taxon>Anthophila</taxon>
        <taxon>Apidae</taxon>
        <taxon>Ceratina</taxon>
        <taxon>Zadontomerus</taxon>
    </lineage>
</organism>
<dbReference type="Proteomes" id="UP000694925">
    <property type="component" value="Unplaced"/>
</dbReference>
<feature type="compositionally biased region" description="Basic and acidic residues" evidence="2">
    <location>
        <begin position="588"/>
        <end position="597"/>
    </location>
</feature>
<dbReference type="PROSITE" id="PS51271">
    <property type="entry name" value="WAPL"/>
    <property type="match status" value="1"/>
</dbReference>
<name>A0AAJ7N5K7_9HYME</name>
<dbReference type="InterPro" id="IPR039874">
    <property type="entry name" value="WAPL"/>
</dbReference>
<sequence length="1223" mass="135062">MTSRSYTKSYSRKVSSVTPGSIQFDKLFRENSNRPSAAKSAGTVGKWGITSFTSIRSTNINGRRDDIHNTFGGKRIKLDYGNQNARVNSGKDPFSFETDPDNKPDAAPPVVKPKKFFKSRNVPPPVEESHQDAAIYRQVPESQYGRGRTPKASPQTPPALSPATTPPAKQSLTKVTSAPAKKIAEVLEDPPIRDEGKPPIVLRICKGTARLVCGNVQNSQQPESETYRISTPLMSPTKVDVERKNFNVDTLKSDSKLVRSHEPIISTISIPLENSEMRRTTRSRAKNLHLDLATAATTTTTTAAAAASIVPTAPVTPNSHSSGLSLTLRKSVTDSNNTLISHYDIVKTDCGSTYSSKPTIEPLIGRDQPLPTTTQELIDILSSDSDPMQTRPIIANAPETEPNAAEVVAPEQVQRCAIDIPENEIVSGSTSQSEPEAKLEMESEQPAVELQPEPGLGLSSSTVPEPEPEVEPEPEPEAEHDPEPELEPEPDPEMETEQTTRPADNDNATAKTLVDQDWFSGSDDSEGVNGNQENDIPLHVTSTVTESQPLNTPCTTTQKPATKKGSIFKSRSTGATNGNKRRALYKHKWCDSDKESSTTDTSNAGNSTPITASGSGGTGPVAYEEEFDSSQLTRVVTYPEADTGFEDEPDAITSIRCGKKVKGFYTVVKNVKKAHQIQESGEFQEFNDDVEYILDTLRENNPNATRCLSAIRLASKCMAPAFRMHVRAHGTVAKFFKALHDATKDQSLALCTATVMFVLSQDRLAMDLDRDCLELMLSLLESDASHKDALDDCGLSRAELLKNKEKVRQLCADIQAQGHAKHLNLDNITVGQLAMETLLSLTSKRAGEWFKEELRELGGLEHIVKTIRDCHRHINTQEITKSGWTDPLLDKLRKVDRCLRVLENVTHMNEENQVYLLKYENEVLVNTLANLYHLCGQEIPVYPTIDSSDKTSTGAVIRECLFAIIKVLINLTHRFNRQSFGSRTLGSQPGVLDCTLNLLLRVPESLPEEKRFDMMMLALILLINLVEQCDDNKQLLIESKAPPSPENIFDAEESGVECLIDLFYKQEELARAEEQKTDAILDGKKDSEQTETVSTTTKTQEEFIEETVTKLLQKAGCHMEHTLIGAYVVLLLGYLIMDNKDYESLVRSRLPDNNFSTMVSVLQKFFNFMNLTASNEVSSCGIAATEKVIKFLKMSDARVKEEKSELPLSALEDPNIMLHLSSS</sequence>
<feature type="region of interest" description="Disordered" evidence="2">
    <location>
        <begin position="546"/>
        <end position="630"/>
    </location>
</feature>
<keyword evidence="4" id="KW-1185">Reference proteome</keyword>
<feature type="region of interest" description="Disordered" evidence="2">
    <location>
        <begin position="420"/>
        <end position="511"/>
    </location>
</feature>
<feature type="compositionally biased region" description="Polar residues" evidence="2">
    <location>
        <begin position="499"/>
        <end position="510"/>
    </location>
</feature>
<feature type="region of interest" description="Disordered" evidence="2">
    <location>
        <begin position="82"/>
        <end position="177"/>
    </location>
</feature>
<dbReference type="PANTHER" id="PTHR22100:SF13">
    <property type="entry name" value="WINGS APART-LIKE PROTEIN HOMOLOG"/>
    <property type="match status" value="1"/>
</dbReference>
<dbReference type="FunFam" id="1.25.10.10:FF:000374">
    <property type="entry name" value="Protein wings apart-like"/>
    <property type="match status" value="1"/>
</dbReference>
<dbReference type="AlphaFoldDB" id="A0AAJ7N5K7"/>
<comment type="similarity">
    <text evidence="1">Belongs to the WAPL family.</text>
</comment>
<proteinExistence type="inferred from homology"/>
<dbReference type="PANTHER" id="PTHR22100">
    <property type="entry name" value="WINGS APART-LIKE PROTEIN HOMOLOG"/>
    <property type="match status" value="1"/>
</dbReference>
<dbReference type="RefSeq" id="XP_017878727.1">
    <property type="nucleotide sequence ID" value="XM_018023238.2"/>
</dbReference>
<evidence type="ECO:0000256" key="1">
    <source>
        <dbReference type="ARBA" id="ARBA00006854"/>
    </source>
</evidence>
<dbReference type="InterPro" id="IPR012502">
    <property type="entry name" value="WAPL_dom"/>
</dbReference>
<dbReference type="CTD" id="23063"/>
<gene>
    <name evidence="5" type="primary">LOC108624144</name>
</gene>
<dbReference type="Gene3D" id="1.25.10.10">
    <property type="entry name" value="Leucine-rich Repeat Variant"/>
    <property type="match status" value="1"/>
</dbReference>
<evidence type="ECO:0000259" key="3">
    <source>
        <dbReference type="PROSITE" id="PS51271"/>
    </source>
</evidence>
<evidence type="ECO:0000256" key="2">
    <source>
        <dbReference type="SAM" id="MobiDB-lite"/>
    </source>
</evidence>
<dbReference type="Pfam" id="PF07814">
    <property type="entry name" value="WAPL"/>
    <property type="match status" value="1"/>
</dbReference>
<dbReference type="GeneID" id="108624144"/>
<dbReference type="SUPFAM" id="SSF48371">
    <property type="entry name" value="ARM repeat"/>
    <property type="match status" value="1"/>
</dbReference>
<protein>
    <submittedName>
        <fullName evidence="5">Wings apart-like protein homolog</fullName>
    </submittedName>
</protein>
<evidence type="ECO:0000313" key="4">
    <source>
        <dbReference type="Proteomes" id="UP000694925"/>
    </source>
</evidence>
<feature type="compositionally biased region" description="Polar residues" evidence="2">
    <location>
        <begin position="603"/>
        <end position="613"/>
    </location>
</feature>
<accession>A0AAJ7N5K7</accession>
<feature type="domain" description="WAPL" evidence="3">
    <location>
        <begin position="658"/>
        <end position="1172"/>
    </location>
</feature>